<comment type="caution">
    <text evidence="2">The sequence shown here is derived from an EMBL/GenBank/DDBJ whole genome shotgun (WGS) entry which is preliminary data.</text>
</comment>
<reference evidence="2 3" key="1">
    <citation type="submission" date="2020-07" db="EMBL/GenBank/DDBJ databases">
        <title>Halieaceae bacterium, F7430, whole genome shotgun sequencing project.</title>
        <authorList>
            <person name="Jiang S."/>
            <person name="Liu Z.W."/>
            <person name="Du Z.J."/>
        </authorList>
    </citation>
    <scope>NUCLEOTIDE SEQUENCE [LARGE SCALE GENOMIC DNA]</scope>
    <source>
        <strain evidence="2 3">F7430</strain>
    </source>
</reference>
<evidence type="ECO:0000256" key="1">
    <source>
        <dbReference type="SAM" id="SignalP"/>
    </source>
</evidence>
<keyword evidence="3" id="KW-1185">Reference proteome</keyword>
<dbReference type="RefSeq" id="WP_182174414.1">
    <property type="nucleotide sequence ID" value="NZ_JACFXU010000017.1"/>
</dbReference>
<sequence>MKKMIPLALLSFSLASASHASFFDSLLNAAKDTAKRTSEALIIEKTNQLVSELIRDMFIGYTSVRTKSNEEVTEEYSKENGSVPESTKVFAYRTQIYPSAAVSPGTEVKVKSYIEVVQGRTSTMAVVEERLTIWDNEDNSIALKSMTKEAGEKGGGFVGEFSFTLPEGLPQGVYPISSDLMLNGELVGDQKHQLQLVIWQDGEHSMRWQLSALPGLVQTELK</sequence>
<dbReference type="Proteomes" id="UP000539350">
    <property type="component" value="Unassembled WGS sequence"/>
</dbReference>
<protein>
    <submittedName>
        <fullName evidence="2">Uncharacterized protein</fullName>
    </submittedName>
</protein>
<keyword evidence="1" id="KW-0732">Signal</keyword>
<dbReference type="EMBL" id="JACFXU010000017">
    <property type="protein sequence ID" value="MBA6414001.1"/>
    <property type="molecule type" value="Genomic_DNA"/>
</dbReference>
<proteinExistence type="predicted"/>
<accession>A0A7W2TXY4</accession>
<name>A0A7W2TXY4_9GAMM</name>
<dbReference type="AlphaFoldDB" id="A0A7W2TXY4"/>
<feature type="chain" id="PRO_5031160924" evidence="1">
    <location>
        <begin position="21"/>
        <end position="222"/>
    </location>
</feature>
<gene>
    <name evidence="2" type="ORF">H2508_12850</name>
</gene>
<evidence type="ECO:0000313" key="3">
    <source>
        <dbReference type="Proteomes" id="UP000539350"/>
    </source>
</evidence>
<organism evidence="2 3">
    <name type="scientific">Sediminihaliea albiluteola</name>
    <dbReference type="NCBI Taxonomy" id="2758564"/>
    <lineage>
        <taxon>Bacteria</taxon>
        <taxon>Pseudomonadati</taxon>
        <taxon>Pseudomonadota</taxon>
        <taxon>Gammaproteobacteria</taxon>
        <taxon>Cellvibrionales</taxon>
        <taxon>Halieaceae</taxon>
        <taxon>Sediminihaliea</taxon>
    </lineage>
</organism>
<feature type="signal peptide" evidence="1">
    <location>
        <begin position="1"/>
        <end position="20"/>
    </location>
</feature>
<evidence type="ECO:0000313" key="2">
    <source>
        <dbReference type="EMBL" id="MBA6414001.1"/>
    </source>
</evidence>